<comment type="caution">
    <text evidence="2">The sequence shown here is derived from an EMBL/GenBank/DDBJ whole genome shotgun (WGS) entry which is preliminary data.</text>
</comment>
<feature type="transmembrane region" description="Helical" evidence="1">
    <location>
        <begin position="71"/>
        <end position="89"/>
    </location>
</feature>
<name>A0A645FAE7_9ZZZZ</name>
<keyword evidence="1" id="KW-1133">Transmembrane helix</keyword>
<organism evidence="2">
    <name type="scientific">bioreactor metagenome</name>
    <dbReference type="NCBI Taxonomy" id="1076179"/>
    <lineage>
        <taxon>unclassified sequences</taxon>
        <taxon>metagenomes</taxon>
        <taxon>ecological metagenomes</taxon>
    </lineage>
</organism>
<proteinExistence type="predicted"/>
<evidence type="ECO:0000313" key="2">
    <source>
        <dbReference type="EMBL" id="MPN11355.1"/>
    </source>
</evidence>
<gene>
    <name evidence="2" type="ORF">SDC9_158656</name>
</gene>
<reference evidence="2" key="1">
    <citation type="submission" date="2019-08" db="EMBL/GenBank/DDBJ databases">
        <authorList>
            <person name="Kucharzyk K."/>
            <person name="Murdoch R.W."/>
            <person name="Higgins S."/>
            <person name="Loffler F."/>
        </authorList>
    </citation>
    <scope>NUCLEOTIDE SEQUENCE</scope>
</reference>
<keyword evidence="1" id="KW-0472">Membrane</keyword>
<keyword evidence="1" id="KW-0812">Transmembrane</keyword>
<evidence type="ECO:0000256" key="1">
    <source>
        <dbReference type="SAM" id="Phobius"/>
    </source>
</evidence>
<accession>A0A645FAE7</accession>
<protein>
    <submittedName>
        <fullName evidence="2">Uncharacterized protein</fullName>
    </submittedName>
</protein>
<sequence length="94" mass="10190">MRKNGFTAAPGEHNLTTTPLGTHKVVLYYGESQSVALTYTIEVCELPQPQVSDNVLIPVTGADNTEKLSDALFFASISFAGLGLILSALRRFFK</sequence>
<dbReference type="EMBL" id="VSSQ01057559">
    <property type="protein sequence ID" value="MPN11355.1"/>
    <property type="molecule type" value="Genomic_DNA"/>
</dbReference>
<dbReference type="AlphaFoldDB" id="A0A645FAE7"/>